<dbReference type="Proteomes" id="UP000319514">
    <property type="component" value="Unassembled WGS sequence"/>
</dbReference>
<reference evidence="2 3" key="1">
    <citation type="submission" date="2019-06" db="EMBL/GenBank/DDBJ databases">
        <title>Sequencing the genomes of 1000 actinobacteria strains.</title>
        <authorList>
            <person name="Klenk H.-P."/>
        </authorList>
    </citation>
    <scope>NUCLEOTIDE SEQUENCE [LARGE SCALE GENOMIC DNA]</scope>
    <source>
        <strain evidence="2 3">DSM 18082</strain>
    </source>
</reference>
<dbReference type="AlphaFoldDB" id="A0A542ZHZ8"/>
<dbReference type="Pfam" id="PF08940">
    <property type="entry name" value="DUF1918"/>
    <property type="match status" value="1"/>
</dbReference>
<protein>
    <submittedName>
        <fullName evidence="2">Uncharacterized protein DUF1876</fullName>
    </submittedName>
</protein>
<evidence type="ECO:0000259" key="1">
    <source>
        <dbReference type="Pfam" id="PF08940"/>
    </source>
</evidence>
<dbReference type="InterPro" id="IPR015035">
    <property type="entry name" value="DUF1918"/>
</dbReference>
<dbReference type="SUPFAM" id="SSF143212">
    <property type="entry name" value="Rv2632c-like"/>
    <property type="match status" value="1"/>
</dbReference>
<proteinExistence type="predicted"/>
<dbReference type="InterPro" id="IPR038070">
    <property type="entry name" value="Rv2632c-like_sf"/>
</dbReference>
<accession>A0A542ZHZ8</accession>
<organism evidence="2 3">
    <name type="scientific">Oryzihumus leptocrescens</name>
    <dbReference type="NCBI Taxonomy" id="297536"/>
    <lineage>
        <taxon>Bacteria</taxon>
        <taxon>Bacillati</taxon>
        <taxon>Actinomycetota</taxon>
        <taxon>Actinomycetes</taxon>
        <taxon>Micrococcales</taxon>
        <taxon>Intrasporangiaceae</taxon>
        <taxon>Oryzihumus</taxon>
    </lineage>
</organism>
<name>A0A542ZHZ8_9MICO</name>
<dbReference type="Gene3D" id="2.30.30.440">
    <property type="entry name" value="Domain of unknown function DUF1918"/>
    <property type="match status" value="1"/>
</dbReference>
<dbReference type="SUPFAM" id="SSF50118">
    <property type="entry name" value="Cell growth inhibitor/plasmid maintenance toxic component"/>
    <property type="match status" value="1"/>
</dbReference>
<dbReference type="InterPro" id="IPR015057">
    <property type="entry name" value="Rv2632c-like"/>
</dbReference>
<dbReference type="OrthoDB" id="4828144at2"/>
<feature type="domain" description="DUF1918" evidence="1">
    <location>
        <begin position="1"/>
        <end position="57"/>
    </location>
</feature>
<keyword evidence="3" id="KW-1185">Reference proteome</keyword>
<evidence type="ECO:0000313" key="3">
    <source>
        <dbReference type="Proteomes" id="UP000319514"/>
    </source>
</evidence>
<sequence length="166" mass="17718">MQGHKGDRLVLAANRTEGAVRDGEILEVRGANGAPPYLVRWSDGHEALVFPGPDAIVHAPDEDLHHRGGTGAPVEPRTPVKQWRVQISVYEQGDDTEASAVLLAGPGDHFATHGHSHRSAEDDPATTIGDEVAVARALRHLADTLLATAETQIEHATGKDAFVRPV</sequence>
<dbReference type="RefSeq" id="WP_141787942.1">
    <property type="nucleotide sequence ID" value="NZ_BAAAKX010000005.1"/>
</dbReference>
<dbReference type="Gene3D" id="3.30.160.240">
    <property type="entry name" value="Rv1738"/>
    <property type="match status" value="1"/>
</dbReference>
<comment type="caution">
    <text evidence="2">The sequence shown here is derived from an EMBL/GenBank/DDBJ whole genome shotgun (WGS) entry which is preliminary data.</text>
</comment>
<gene>
    <name evidence="2" type="ORF">FB474_1368</name>
</gene>
<dbReference type="EMBL" id="VFOQ01000001">
    <property type="protein sequence ID" value="TQL59993.1"/>
    <property type="molecule type" value="Genomic_DNA"/>
</dbReference>
<dbReference type="Pfam" id="PF08962">
    <property type="entry name" value="Rv2632c-like"/>
    <property type="match status" value="1"/>
</dbReference>
<evidence type="ECO:0000313" key="2">
    <source>
        <dbReference type="EMBL" id="TQL59993.1"/>
    </source>
</evidence>